<evidence type="ECO:0000313" key="1">
    <source>
        <dbReference type="EMBL" id="RCI06795.1"/>
    </source>
</evidence>
<dbReference type="AlphaFoldDB" id="A0A367KX80"/>
<dbReference type="OrthoDB" id="2279435at2759"/>
<reference evidence="1 2" key="1">
    <citation type="journal article" date="2018" name="G3 (Bethesda)">
        <title>Phylogenetic and Phylogenomic Definition of Rhizopus Species.</title>
        <authorList>
            <person name="Gryganskyi A.P."/>
            <person name="Golan J."/>
            <person name="Dolatabadi S."/>
            <person name="Mondo S."/>
            <person name="Robb S."/>
            <person name="Idnurm A."/>
            <person name="Muszewska A."/>
            <person name="Steczkiewicz K."/>
            <person name="Masonjones S."/>
            <person name="Liao H.L."/>
            <person name="Gajdeczka M.T."/>
            <person name="Anike F."/>
            <person name="Vuek A."/>
            <person name="Anishchenko I.M."/>
            <person name="Voigt K."/>
            <person name="de Hoog G.S."/>
            <person name="Smith M.E."/>
            <person name="Heitman J."/>
            <person name="Vilgalys R."/>
            <person name="Stajich J.E."/>
        </authorList>
    </citation>
    <scope>NUCLEOTIDE SEQUENCE [LARGE SCALE GENOMIC DNA]</scope>
    <source>
        <strain evidence="1 2">LSU 92-RS-03</strain>
    </source>
</reference>
<evidence type="ECO:0000313" key="2">
    <source>
        <dbReference type="Proteomes" id="UP000253551"/>
    </source>
</evidence>
<proteinExistence type="predicted"/>
<sequence length="71" mass="8135">MKQRKCEGITTAWQKIQTTYELNEEDDISCPSTLPSSMVPELQMFPGGSDMDFLSYDNYELFTLLSAVFQN</sequence>
<accession>A0A367KX80</accession>
<gene>
    <name evidence="1" type="ORF">CU098_013295</name>
</gene>
<name>A0A367KX80_RHIST</name>
<keyword evidence="2" id="KW-1185">Reference proteome</keyword>
<comment type="caution">
    <text evidence="1">The sequence shown here is derived from an EMBL/GenBank/DDBJ whole genome shotgun (WGS) entry which is preliminary data.</text>
</comment>
<organism evidence="1 2">
    <name type="scientific">Rhizopus stolonifer</name>
    <name type="common">Rhizopus nigricans</name>
    <dbReference type="NCBI Taxonomy" id="4846"/>
    <lineage>
        <taxon>Eukaryota</taxon>
        <taxon>Fungi</taxon>
        <taxon>Fungi incertae sedis</taxon>
        <taxon>Mucoromycota</taxon>
        <taxon>Mucoromycotina</taxon>
        <taxon>Mucoromycetes</taxon>
        <taxon>Mucorales</taxon>
        <taxon>Mucorineae</taxon>
        <taxon>Rhizopodaceae</taxon>
        <taxon>Rhizopus</taxon>
    </lineage>
</organism>
<dbReference type="Proteomes" id="UP000253551">
    <property type="component" value="Unassembled WGS sequence"/>
</dbReference>
<protein>
    <submittedName>
        <fullName evidence="1">Uncharacterized protein</fullName>
    </submittedName>
</protein>
<dbReference type="EMBL" id="PJQM01000085">
    <property type="protein sequence ID" value="RCI06795.1"/>
    <property type="molecule type" value="Genomic_DNA"/>
</dbReference>